<dbReference type="Proteomes" id="UP000216225">
    <property type="component" value="Unassembled WGS sequence"/>
</dbReference>
<dbReference type="Gene3D" id="3.60.40.10">
    <property type="entry name" value="PPM-type phosphatase domain"/>
    <property type="match status" value="1"/>
</dbReference>
<dbReference type="Pfam" id="PF13672">
    <property type="entry name" value="PP2C_2"/>
    <property type="match status" value="1"/>
</dbReference>
<evidence type="ECO:0000313" key="2">
    <source>
        <dbReference type="EMBL" id="RKJ95512.1"/>
    </source>
</evidence>
<dbReference type="PANTHER" id="PTHR13832">
    <property type="entry name" value="PROTEIN PHOSPHATASE 2C"/>
    <property type="match status" value="1"/>
</dbReference>
<dbReference type="SMART" id="SM00332">
    <property type="entry name" value="PP2Cc"/>
    <property type="match status" value="1"/>
</dbReference>
<feature type="domain" description="PPM-type phosphatase" evidence="1">
    <location>
        <begin position="10"/>
        <end position="251"/>
    </location>
</feature>
<dbReference type="InterPro" id="IPR036457">
    <property type="entry name" value="PPM-type-like_dom_sf"/>
</dbReference>
<comment type="caution">
    <text evidence="2">The sequence shown here is derived from an EMBL/GenBank/DDBJ whole genome shotgun (WGS) entry which is preliminary data.</text>
</comment>
<gene>
    <name evidence="2" type="ORF">CE154_016380</name>
</gene>
<dbReference type="InterPro" id="IPR001932">
    <property type="entry name" value="PPM-type_phosphatase-like_dom"/>
</dbReference>
<dbReference type="SUPFAM" id="SSF81606">
    <property type="entry name" value="PP2C-like"/>
    <property type="match status" value="1"/>
</dbReference>
<proteinExistence type="predicted"/>
<dbReference type="InterPro" id="IPR015655">
    <property type="entry name" value="PP2C"/>
</dbReference>
<dbReference type="PROSITE" id="PS51746">
    <property type="entry name" value="PPM_2"/>
    <property type="match status" value="1"/>
</dbReference>
<sequence>MKPPPKLSYEFCALTDTGRVRSNNEDAVAIHEATQLVMLADGMGGYSAGEVASGMAINYIGTEFAQWLEDAPANTPVAEVRRALEACVDNANHAILGASITNPQYLGMGTTLVVGVFRGDRLILAHIGDSRCYRLRAGELRQITRDHSWLQEQVDMGLFTPAQAAASGLRNLVTRALGVDASMHAEVNEFTVEPQDLFILCSDGLTDMMSDDDLAALARLPIALPDKAQRMVDLANARGGRDNISVLLAQAGAQDTRRSLVSRLLRMP</sequence>
<dbReference type="RefSeq" id="WP_094439481.1">
    <property type="nucleotide sequence ID" value="NZ_AP024172.1"/>
</dbReference>
<accession>A0A420K9U2</accession>
<protein>
    <submittedName>
        <fullName evidence="2">Stp1/IreP family PP2C-type Ser/Thr phosphatase</fullName>
    </submittedName>
</protein>
<reference evidence="2 3" key="1">
    <citation type="submission" date="2018-09" db="EMBL/GenBank/DDBJ databases">
        <title>Genome comparison of Alicycliphilus sp. BQ1, a polyurethanolytic bacterium, with its closest phylogenetic relatives Alicycliphilus denitrificans BC and K601, unable to attack polyurethane.</title>
        <authorList>
            <person name="Loza-Tavera H."/>
            <person name="Lozano L."/>
            <person name="Cevallos M."/>
            <person name="Maya-Lucas O."/>
            <person name="Garcia-Mena J."/>
            <person name="Hernandez J."/>
        </authorList>
    </citation>
    <scope>NUCLEOTIDE SEQUENCE [LARGE SCALE GENOMIC DNA]</scope>
    <source>
        <strain evidence="2 3">BQ1</strain>
    </source>
</reference>
<dbReference type="EMBL" id="NKDB02000003">
    <property type="protein sequence ID" value="RKJ95512.1"/>
    <property type="molecule type" value="Genomic_DNA"/>
</dbReference>
<dbReference type="SMART" id="SM00331">
    <property type="entry name" value="PP2C_SIG"/>
    <property type="match status" value="1"/>
</dbReference>
<evidence type="ECO:0000259" key="1">
    <source>
        <dbReference type="PROSITE" id="PS51746"/>
    </source>
</evidence>
<name>A0A420K9U2_9BURK</name>
<dbReference type="NCBIfam" id="NF033484">
    <property type="entry name" value="Stp1_PP2C_phos"/>
    <property type="match status" value="1"/>
</dbReference>
<dbReference type="GO" id="GO:0004722">
    <property type="term" value="F:protein serine/threonine phosphatase activity"/>
    <property type="evidence" value="ECO:0007669"/>
    <property type="project" value="InterPro"/>
</dbReference>
<dbReference type="AlphaFoldDB" id="A0A420K9U2"/>
<dbReference type="CDD" id="cd00143">
    <property type="entry name" value="PP2Cc"/>
    <property type="match status" value="1"/>
</dbReference>
<evidence type="ECO:0000313" key="3">
    <source>
        <dbReference type="Proteomes" id="UP000216225"/>
    </source>
</evidence>
<dbReference type="PANTHER" id="PTHR13832:SF827">
    <property type="entry name" value="PROTEIN PHOSPHATASE 1L"/>
    <property type="match status" value="1"/>
</dbReference>
<organism evidence="2 3">
    <name type="scientific">Alicycliphilus denitrificans</name>
    <dbReference type="NCBI Taxonomy" id="179636"/>
    <lineage>
        <taxon>Bacteria</taxon>
        <taxon>Pseudomonadati</taxon>
        <taxon>Pseudomonadota</taxon>
        <taxon>Betaproteobacteria</taxon>
        <taxon>Burkholderiales</taxon>
        <taxon>Comamonadaceae</taxon>
        <taxon>Alicycliphilus</taxon>
    </lineage>
</organism>